<evidence type="ECO:0000313" key="5">
    <source>
        <dbReference type="Proteomes" id="UP000538955"/>
    </source>
</evidence>
<dbReference type="EMBL" id="JABBLX010000077">
    <property type="protein sequence ID" value="NMK98958.1"/>
    <property type="molecule type" value="Genomic_DNA"/>
</dbReference>
<protein>
    <submittedName>
        <fullName evidence="3">Protein vraC</fullName>
    </submittedName>
</protein>
<dbReference type="EMBL" id="JABBMI010000002">
    <property type="protein sequence ID" value="NMK53464.1"/>
    <property type="molecule type" value="Genomic_DNA"/>
</dbReference>
<proteinExistence type="predicted"/>
<evidence type="ECO:0000313" key="1">
    <source>
        <dbReference type="EMBL" id="NMK53464.1"/>
    </source>
</evidence>
<dbReference type="RefSeq" id="WP_002452507.1">
    <property type="nucleotide sequence ID" value="NZ_AP014956.1"/>
</dbReference>
<reference evidence="5 6" key="2">
    <citation type="submission" date="2020-04" db="EMBL/GenBank/DDBJ databases">
        <title>The Epidemiology and Molecular Characteristics of Linezolid-Resistant Staphylococcus capitis in Huashan Hospital, Shanghai.</title>
        <authorList>
            <person name="Ding L."/>
            <person name="Li P."/>
            <person name="Yang Y."/>
            <person name="Lin D."/>
            <person name="Xu X."/>
        </authorList>
    </citation>
    <scope>NUCLEOTIDE SEQUENCE [LARGE SCALE GENOMIC DNA]</scope>
    <source>
        <strain evidence="2 6">12-86</strain>
        <strain evidence="1 5">17-84</strain>
    </source>
</reference>
<evidence type="ECO:0000313" key="3">
    <source>
        <dbReference type="EMBL" id="TBW77549.1"/>
    </source>
</evidence>
<dbReference type="Proteomes" id="UP000538955">
    <property type="component" value="Unassembled WGS sequence"/>
</dbReference>
<evidence type="ECO:0000313" key="6">
    <source>
        <dbReference type="Proteomes" id="UP000550736"/>
    </source>
</evidence>
<sequence length="121" mass="14806">MQYYLRDGEEHQRVIFKEEDVRKYCYLLNKDFNYQVPTLMCAKLWSEFKSYKKFVKKPLILKETYVKEFNKLVTDEVYDATLSKISVKNIKDFIKHTYSLKINKNNHKCIYIEQVFIEVKR</sequence>
<keyword evidence="5" id="KW-1185">Reference proteome</keyword>
<comment type="caution">
    <text evidence="3">The sequence shown here is derived from an EMBL/GenBank/DDBJ whole genome shotgun (WGS) entry which is preliminary data.</text>
</comment>
<dbReference type="EMBL" id="SCHC01000001">
    <property type="protein sequence ID" value="TBW77549.1"/>
    <property type="molecule type" value="Genomic_DNA"/>
</dbReference>
<dbReference type="AlphaFoldDB" id="A0A4Q9WK00"/>
<accession>A0A4Q9WK00</accession>
<name>A0A4Q9WK00_STACP</name>
<gene>
    <name evidence="3" type="ORF">EQ811_00310</name>
    <name evidence="2" type="ORF">HHM13_12945</name>
    <name evidence="1" type="ORF">HHM24_01700</name>
</gene>
<dbReference type="Proteomes" id="UP000291949">
    <property type="component" value="Unassembled WGS sequence"/>
</dbReference>
<reference evidence="3 4" key="1">
    <citation type="journal article" date="2019" name="Sci. Transl. Med.">
        <title>Quorum sensing between bacterial species on the skin protects against epidermal injury in atopic dermatitis.</title>
        <authorList>
            <person name="Williams M.R."/>
        </authorList>
    </citation>
    <scope>NUCLEOTIDE SEQUENCE [LARGE SCALE GENOMIC DNA]</scope>
    <source>
        <strain evidence="3 4">H8</strain>
    </source>
</reference>
<dbReference type="Proteomes" id="UP000550736">
    <property type="component" value="Unassembled WGS sequence"/>
</dbReference>
<organism evidence="3 4">
    <name type="scientific">Staphylococcus capitis</name>
    <dbReference type="NCBI Taxonomy" id="29388"/>
    <lineage>
        <taxon>Bacteria</taxon>
        <taxon>Bacillati</taxon>
        <taxon>Bacillota</taxon>
        <taxon>Bacilli</taxon>
        <taxon>Bacillales</taxon>
        <taxon>Staphylococcaceae</taxon>
        <taxon>Staphylococcus</taxon>
    </lineage>
</organism>
<evidence type="ECO:0000313" key="4">
    <source>
        <dbReference type="Proteomes" id="UP000291949"/>
    </source>
</evidence>
<evidence type="ECO:0000313" key="2">
    <source>
        <dbReference type="EMBL" id="NMK98958.1"/>
    </source>
</evidence>